<reference evidence="1 2" key="1">
    <citation type="submission" date="2019-11" db="EMBL/GenBank/DDBJ databases">
        <title>Novel species isolated from a subtropical stream in China.</title>
        <authorList>
            <person name="Lu H."/>
        </authorList>
    </citation>
    <scope>NUCLEOTIDE SEQUENCE [LARGE SCALE GENOMIC DNA]</scope>
    <source>
        <strain evidence="1 2">FT92W</strain>
    </source>
</reference>
<keyword evidence="2" id="KW-1185">Reference proteome</keyword>
<dbReference type="AlphaFoldDB" id="A0A7X2LWS9"/>
<evidence type="ECO:0000313" key="1">
    <source>
        <dbReference type="EMBL" id="MRV75224.1"/>
    </source>
</evidence>
<comment type="caution">
    <text evidence="1">The sequence shown here is derived from an EMBL/GenBank/DDBJ whole genome shotgun (WGS) entry which is preliminary data.</text>
</comment>
<protein>
    <recommendedName>
        <fullName evidence="3">Transporter substrate-binding domain-containing protein</fullName>
    </recommendedName>
</protein>
<dbReference type="EMBL" id="WKJJ01000019">
    <property type="protein sequence ID" value="MRV75224.1"/>
    <property type="molecule type" value="Genomic_DNA"/>
</dbReference>
<dbReference type="Proteomes" id="UP000446768">
    <property type="component" value="Unassembled WGS sequence"/>
</dbReference>
<dbReference type="SUPFAM" id="SSF53850">
    <property type="entry name" value="Periplasmic binding protein-like II"/>
    <property type="match status" value="1"/>
</dbReference>
<sequence>MARPAASKSPPAKGATVIYPLHLGTYDARYDYDWLVLRTALEKTAASHGPFEMKQFSEAMSPQRVAQELALPHGRVNVMARAAAPAFERDFLTIRIPIDKGLLGYRVLLVRKDDLSRFAQVRSLQDLRKLRAGMGKGWADVAILAHAGLPVVEGSAHENLYAMLMAKRFDYFARGVDEAQWEIKEYGARYPQMAIEPTLLLRYPLPRYLFVRRDAEGESLARRLKAGLETMVQDGTLDALFRQHKSGVIEPLHLDRRRLLTLANPGLPDTPLNRPELWYSPGGK</sequence>
<dbReference type="Gene3D" id="3.40.190.10">
    <property type="entry name" value="Periplasmic binding protein-like II"/>
    <property type="match status" value="2"/>
</dbReference>
<name>A0A7X2LWS9_9BURK</name>
<evidence type="ECO:0000313" key="2">
    <source>
        <dbReference type="Proteomes" id="UP000446768"/>
    </source>
</evidence>
<gene>
    <name evidence="1" type="ORF">GJ700_26255</name>
</gene>
<organism evidence="1 2">
    <name type="scientific">Pseudoduganella rivuli</name>
    <dbReference type="NCBI Taxonomy" id="2666085"/>
    <lineage>
        <taxon>Bacteria</taxon>
        <taxon>Pseudomonadati</taxon>
        <taxon>Pseudomonadota</taxon>
        <taxon>Betaproteobacteria</taxon>
        <taxon>Burkholderiales</taxon>
        <taxon>Oxalobacteraceae</taxon>
        <taxon>Telluria group</taxon>
        <taxon>Pseudoduganella</taxon>
    </lineage>
</organism>
<proteinExistence type="predicted"/>
<evidence type="ECO:0008006" key="3">
    <source>
        <dbReference type="Google" id="ProtNLM"/>
    </source>
</evidence>
<accession>A0A7X2LWS9</accession>